<dbReference type="AlphaFoldDB" id="A0AAN6Q188"/>
<evidence type="ECO:0000256" key="1">
    <source>
        <dbReference type="ARBA" id="ARBA00022801"/>
    </source>
</evidence>
<reference evidence="3" key="2">
    <citation type="submission" date="2023-05" db="EMBL/GenBank/DDBJ databases">
        <authorList>
            <consortium name="Lawrence Berkeley National Laboratory"/>
            <person name="Steindorff A."/>
            <person name="Hensen N."/>
            <person name="Bonometti L."/>
            <person name="Westerberg I."/>
            <person name="Brannstrom I.O."/>
            <person name="Guillou S."/>
            <person name="Cros-Aarteil S."/>
            <person name="Calhoun S."/>
            <person name="Haridas S."/>
            <person name="Kuo A."/>
            <person name="Mondo S."/>
            <person name="Pangilinan J."/>
            <person name="Riley R."/>
            <person name="Labutti K."/>
            <person name="Andreopoulos B."/>
            <person name="Lipzen A."/>
            <person name="Chen C."/>
            <person name="Yanf M."/>
            <person name="Daum C."/>
            <person name="Ng V."/>
            <person name="Clum A."/>
            <person name="Ohm R."/>
            <person name="Martin F."/>
            <person name="Silar P."/>
            <person name="Natvig D."/>
            <person name="Lalanne C."/>
            <person name="Gautier V."/>
            <person name="Ament-Velasquez S.L."/>
            <person name="Kruys A."/>
            <person name="Hutchinson M.I."/>
            <person name="Powell A.J."/>
            <person name="Barry K."/>
            <person name="Miller A.N."/>
            <person name="Grigoriev I.V."/>
            <person name="Debuchy R."/>
            <person name="Gladieux P."/>
            <person name="Thoren M.H."/>
            <person name="Johannesson H."/>
        </authorList>
    </citation>
    <scope>NUCLEOTIDE SEQUENCE</scope>
    <source>
        <strain evidence="3">CBS 757.83</strain>
    </source>
</reference>
<gene>
    <name evidence="3" type="ORF">N658DRAFT_50632</name>
</gene>
<dbReference type="Proteomes" id="UP001305647">
    <property type="component" value="Unassembled WGS sequence"/>
</dbReference>
<comment type="caution">
    <text evidence="3">The sequence shown here is derived from an EMBL/GenBank/DDBJ whole genome shotgun (WGS) entry which is preliminary data.</text>
</comment>
<dbReference type="GO" id="GO:0016042">
    <property type="term" value="P:lipid catabolic process"/>
    <property type="evidence" value="ECO:0007669"/>
    <property type="project" value="UniProtKB-KW"/>
</dbReference>
<evidence type="ECO:0000313" key="4">
    <source>
        <dbReference type="Proteomes" id="UP001305647"/>
    </source>
</evidence>
<keyword evidence="2" id="KW-0443">Lipid metabolism</keyword>
<keyword evidence="4" id="KW-1185">Reference proteome</keyword>
<keyword evidence="1" id="KW-0378">Hydrolase</keyword>
<organism evidence="3 4">
    <name type="scientific">Parathielavia hyrcaniae</name>
    <dbReference type="NCBI Taxonomy" id="113614"/>
    <lineage>
        <taxon>Eukaryota</taxon>
        <taxon>Fungi</taxon>
        <taxon>Dikarya</taxon>
        <taxon>Ascomycota</taxon>
        <taxon>Pezizomycotina</taxon>
        <taxon>Sordariomycetes</taxon>
        <taxon>Sordariomycetidae</taxon>
        <taxon>Sordariales</taxon>
        <taxon>Chaetomiaceae</taxon>
        <taxon>Parathielavia</taxon>
    </lineage>
</organism>
<sequence length="174" mass="18988">MYWPPQTAGQDQQCRTFVLAGYKAVVNSGRPHLFKSYDRHDRTTIWEASRATTAATGFFEAMPIGNTPVRYIDAGLGINNFGRAAFEEAKRLWPNRDIGVFLSLGTGRETVASLPVKKGLLGFGSQMKQIKQTPSTSGSTLIKAWIRLAWTSGTKTPSLPVAQAPISGARSSRI</sequence>
<dbReference type="GO" id="GO:0047499">
    <property type="term" value="F:calcium-independent phospholipase A2 activity"/>
    <property type="evidence" value="ECO:0007669"/>
    <property type="project" value="TreeGrafter"/>
</dbReference>
<dbReference type="SUPFAM" id="SSF52151">
    <property type="entry name" value="FabD/lysophospholipase-like"/>
    <property type="match status" value="1"/>
</dbReference>
<accession>A0AAN6Q188</accession>
<name>A0AAN6Q188_9PEZI</name>
<protein>
    <recommendedName>
        <fullName evidence="5">PNPLA domain-containing protein</fullName>
    </recommendedName>
</protein>
<dbReference type="PANTHER" id="PTHR24185:SF1">
    <property type="entry name" value="CALCIUM-INDEPENDENT PHOSPHOLIPASE A2-GAMMA"/>
    <property type="match status" value="1"/>
</dbReference>
<evidence type="ECO:0008006" key="5">
    <source>
        <dbReference type="Google" id="ProtNLM"/>
    </source>
</evidence>
<evidence type="ECO:0000256" key="2">
    <source>
        <dbReference type="ARBA" id="ARBA00022963"/>
    </source>
</evidence>
<evidence type="ECO:0000313" key="3">
    <source>
        <dbReference type="EMBL" id="KAK4101658.1"/>
    </source>
</evidence>
<keyword evidence="2" id="KW-0442">Lipid degradation</keyword>
<dbReference type="InterPro" id="IPR016035">
    <property type="entry name" value="Acyl_Trfase/lysoPLipase"/>
</dbReference>
<dbReference type="PANTHER" id="PTHR24185">
    <property type="entry name" value="CALCIUM-INDEPENDENT PHOSPHOLIPASE A2-GAMMA"/>
    <property type="match status" value="1"/>
</dbReference>
<dbReference type="EMBL" id="MU863634">
    <property type="protein sequence ID" value="KAK4101658.1"/>
    <property type="molecule type" value="Genomic_DNA"/>
</dbReference>
<proteinExistence type="predicted"/>
<dbReference type="GO" id="GO:0016020">
    <property type="term" value="C:membrane"/>
    <property type="evidence" value="ECO:0007669"/>
    <property type="project" value="TreeGrafter"/>
</dbReference>
<reference evidence="3" key="1">
    <citation type="journal article" date="2023" name="Mol. Phylogenet. Evol.">
        <title>Genome-scale phylogeny and comparative genomics of the fungal order Sordariales.</title>
        <authorList>
            <person name="Hensen N."/>
            <person name="Bonometti L."/>
            <person name="Westerberg I."/>
            <person name="Brannstrom I.O."/>
            <person name="Guillou S."/>
            <person name="Cros-Aarteil S."/>
            <person name="Calhoun S."/>
            <person name="Haridas S."/>
            <person name="Kuo A."/>
            <person name="Mondo S."/>
            <person name="Pangilinan J."/>
            <person name="Riley R."/>
            <person name="LaButti K."/>
            <person name="Andreopoulos B."/>
            <person name="Lipzen A."/>
            <person name="Chen C."/>
            <person name="Yan M."/>
            <person name="Daum C."/>
            <person name="Ng V."/>
            <person name="Clum A."/>
            <person name="Steindorff A."/>
            <person name="Ohm R.A."/>
            <person name="Martin F."/>
            <person name="Silar P."/>
            <person name="Natvig D.O."/>
            <person name="Lalanne C."/>
            <person name="Gautier V."/>
            <person name="Ament-Velasquez S.L."/>
            <person name="Kruys A."/>
            <person name="Hutchinson M.I."/>
            <person name="Powell A.J."/>
            <person name="Barry K."/>
            <person name="Miller A.N."/>
            <person name="Grigoriev I.V."/>
            <person name="Debuchy R."/>
            <person name="Gladieux P."/>
            <person name="Hiltunen Thoren M."/>
            <person name="Johannesson H."/>
        </authorList>
    </citation>
    <scope>NUCLEOTIDE SEQUENCE</scope>
    <source>
        <strain evidence="3">CBS 757.83</strain>
    </source>
</reference>
<dbReference type="Gene3D" id="3.40.1090.10">
    <property type="entry name" value="Cytosolic phospholipase A2 catalytic domain"/>
    <property type="match status" value="1"/>
</dbReference>
<dbReference type="GO" id="GO:0019369">
    <property type="term" value="P:arachidonate metabolic process"/>
    <property type="evidence" value="ECO:0007669"/>
    <property type="project" value="TreeGrafter"/>
</dbReference>